<name>A0A428KCN8_9BACT</name>
<dbReference type="InterPro" id="IPR043767">
    <property type="entry name" value="DUF5713"/>
</dbReference>
<dbReference type="RefSeq" id="WP_125436342.1">
    <property type="nucleotide sequence ID" value="NZ_RWIU01000002.1"/>
</dbReference>
<dbReference type="Proteomes" id="UP000270291">
    <property type="component" value="Unassembled WGS sequence"/>
</dbReference>
<dbReference type="EMBL" id="RWIU01000002">
    <property type="protein sequence ID" value="RSK44178.1"/>
    <property type="molecule type" value="Genomic_DNA"/>
</dbReference>
<dbReference type="AlphaFoldDB" id="A0A428KCN8"/>
<dbReference type="Pfam" id="PF18977">
    <property type="entry name" value="DUF5713"/>
    <property type="match status" value="1"/>
</dbReference>
<keyword evidence="1" id="KW-0175">Coiled coil</keyword>
<keyword evidence="3" id="KW-1185">Reference proteome</keyword>
<evidence type="ECO:0000256" key="1">
    <source>
        <dbReference type="SAM" id="Coils"/>
    </source>
</evidence>
<comment type="caution">
    <text evidence="2">The sequence shown here is derived from an EMBL/GenBank/DDBJ whole genome shotgun (WGS) entry which is preliminary data.</text>
</comment>
<gene>
    <name evidence="2" type="ORF">EI293_06455</name>
</gene>
<dbReference type="OrthoDB" id="8795357at2"/>
<evidence type="ECO:0000313" key="3">
    <source>
        <dbReference type="Proteomes" id="UP000270291"/>
    </source>
</evidence>
<protein>
    <submittedName>
        <fullName evidence="2">Uncharacterized protein</fullName>
    </submittedName>
</protein>
<evidence type="ECO:0000313" key="2">
    <source>
        <dbReference type="EMBL" id="RSK44178.1"/>
    </source>
</evidence>
<sequence length="110" mass="12712">MQAKKLPKDFAYLTDMYEDDYFPAFLVDKIKAAIEDVVGFLEQGNSSNAEIQAALDKMTLKINHLQEEFEENDSELETEARESIGATIDEILRFFDVDIDGEEALREREW</sequence>
<accession>A0A428KCN8</accession>
<reference evidence="2 3" key="1">
    <citation type="submission" date="2018-12" db="EMBL/GenBank/DDBJ databases">
        <authorList>
            <person name="Feng G."/>
            <person name="Zhu H."/>
        </authorList>
    </citation>
    <scope>NUCLEOTIDE SEQUENCE [LARGE SCALE GENOMIC DNA]</scope>
    <source>
        <strain evidence="2 3">LMG 26000</strain>
    </source>
</reference>
<feature type="coiled-coil region" evidence="1">
    <location>
        <begin position="48"/>
        <end position="82"/>
    </location>
</feature>
<proteinExistence type="predicted"/>
<organism evidence="2 3">
    <name type="scientific">Hymenobacter perfusus</name>
    <dbReference type="NCBI Taxonomy" id="1236770"/>
    <lineage>
        <taxon>Bacteria</taxon>
        <taxon>Pseudomonadati</taxon>
        <taxon>Bacteroidota</taxon>
        <taxon>Cytophagia</taxon>
        <taxon>Cytophagales</taxon>
        <taxon>Hymenobacteraceae</taxon>
        <taxon>Hymenobacter</taxon>
    </lineage>
</organism>